<dbReference type="Proteomes" id="UP000189935">
    <property type="component" value="Chromosome I"/>
</dbReference>
<keyword evidence="7 8" id="KW-0472">Membrane</keyword>
<dbReference type="InterPro" id="IPR020846">
    <property type="entry name" value="MFS_dom"/>
</dbReference>
<evidence type="ECO:0000256" key="7">
    <source>
        <dbReference type="ARBA" id="ARBA00023136"/>
    </source>
</evidence>
<dbReference type="NCBIfam" id="TIGR00710">
    <property type="entry name" value="efflux_Bcr_CflA"/>
    <property type="match status" value="1"/>
</dbReference>
<feature type="transmembrane region" description="Helical" evidence="8">
    <location>
        <begin position="284"/>
        <end position="305"/>
    </location>
</feature>
<comment type="caution">
    <text evidence="8">Lacks conserved residue(s) required for the propagation of feature annotation.</text>
</comment>
<organism evidence="10 11">
    <name type="scientific">Bradyrhizobium lablabi</name>
    <dbReference type="NCBI Taxonomy" id="722472"/>
    <lineage>
        <taxon>Bacteria</taxon>
        <taxon>Pseudomonadati</taxon>
        <taxon>Pseudomonadota</taxon>
        <taxon>Alphaproteobacteria</taxon>
        <taxon>Hyphomicrobiales</taxon>
        <taxon>Nitrobacteraceae</taxon>
        <taxon>Bradyrhizobium</taxon>
    </lineage>
</organism>
<keyword evidence="8" id="KW-0997">Cell inner membrane</keyword>
<feature type="transmembrane region" description="Helical" evidence="8">
    <location>
        <begin position="372"/>
        <end position="397"/>
    </location>
</feature>
<feature type="transmembrane region" description="Helical" evidence="8">
    <location>
        <begin position="138"/>
        <end position="162"/>
    </location>
</feature>
<evidence type="ECO:0000256" key="2">
    <source>
        <dbReference type="ARBA" id="ARBA00006236"/>
    </source>
</evidence>
<evidence type="ECO:0000256" key="8">
    <source>
        <dbReference type="RuleBase" id="RU365088"/>
    </source>
</evidence>
<feature type="transmembrane region" description="Helical" evidence="8">
    <location>
        <begin position="345"/>
        <end position="366"/>
    </location>
</feature>
<dbReference type="InterPro" id="IPR011701">
    <property type="entry name" value="MFS"/>
</dbReference>
<dbReference type="CDD" id="cd17320">
    <property type="entry name" value="MFS_MdfA_MDR_like"/>
    <property type="match status" value="1"/>
</dbReference>
<evidence type="ECO:0000256" key="4">
    <source>
        <dbReference type="ARBA" id="ARBA00022475"/>
    </source>
</evidence>
<dbReference type="InterPro" id="IPR004812">
    <property type="entry name" value="Efflux_drug-R_Bcr/CmlA"/>
</dbReference>
<dbReference type="Pfam" id="PF07690">
    <property type="entry name" value="MFS_1"/>
    <property type="match status" value="1"/>
</dbReference>
<feature type="transmembrane region" description="Helical" evidence="8">
    <location>
        <begin position="50"/>
        <end position="68"/>
    </location>
</feature>
<feature type="domain" description="Major facilitator superfamily (MFS) profile" evidence="9">
    <location>
        <begin position="14"/>
        <end position="397"/>
    </location>
</feature>
<feature type="transmembrane region" description="Helical" evidence="8">
    <location>
        <begin position="254"/>
        <end position="272"/>
    </location>
</feature>
<dbReference type="PANTHER" id="PTHR42718:SF9">
    <property type="entry name" value="MAJOR FACILITATOR SUPERFAMILY MULTIDRUG TRANSPORTER MFSC"/>
    <property type="match status" value="1"/>
</dbReference>
<feature type="transmembrane region" description="Helical" evidence="8">
    <location>
        <begin position="107"/>
        <end position="126"/>
    </location>
</feature>
<evidence type="ECO:0000259" key="9">
    <source>
        <dbReference type="PROSITE" id="PS50850"/>
    </source>
</evidence>
<sequence length="401" mass="42505">MPAGVNAAVGRRSLTVMLGGLSLLGPLSIDAYLPAFADIQRDFQASTADLQLTLTGYLLAFACMSLMHGPLSDAFGRRRVILTALSAFGLAALGCALSPSVGWLTSFRVMQGMSAGVGTVVGRAIIRDCFEGAAATRLLALVSMIFSLSPALAPVFGGWVVTLFTWRAIFLTLFVYAVAMLMLCVRSLPETLPLHARRPFGLSMLAQQYVVAFGNRRFRLVALAIALSFAGLFLYVASVPAFLGHELGLPPTQYAMMFVPIVAGIVLGSLAAERLAGRFAPARLILAGFSIQLVTGIINVTFHAAHPGSVPWSILPIGFYAFGMSLATPGLLLIGLDQFPQMRGLAASCQAFAMVLLAGLITQLAPAFGGRALALALVQGVLCIAAFASWLVTIRFYERNR</sequence>
<evidence type="ECO:0000256" key="3">
    <source>
        <dbReference type="ARBA" id="ARBA00022448"/>
    </source>
</evidence>
<keyword evidence="6 8" id="KW-1133">Transmembrane helix</keyword>
<dbReference type="PANTHER" id="PTHR42718">
    <property type="entry name" value="MAJOR FACILITATOR SUPERFAMILY MULTIDRUG TRANSPORTER MFSC"/>
    <property type="match status" value="1"/>
</dbReference>
<keyword evidence="3 8" id="KW-0813">Transport</keyword>
<evidence type="ECO:0000256" key="6">
    <source>
        <dbReference type="ARBA" id="ARBA00022989"/>
    </source>
</evidence>
<comment type="similarity">
    <text evidence="2 8">Belongs to the major facilitator superfamily. Bcr/CmlA family.</text>
</comment>
<feature type="transmembrane region" description="Helical" evidence="8">
    <location>
        <begin position="168"/>
        <end position="188"/>
    </location>
</feature>
<reference evidence="10 11" key="1">
    <citation type="submission" date="2016-11" db="EMBL/GenBank/DDBJ databases">
        <authorList>
            <person name="Jaros S."/>
            <person name="Januszkiewicz K."/>
            <person name="Wedrychowicz H."/>
        </authorList>
    </citation>
    <scope>NUCLEOTIDE SEQUENCE [LARGE SCALE GENOMIC DNA]</scope>
    <source>
        <strain evidence="10 11">GAS499</strain>
    </source>
</reference>
<dbReference type="GO" id="GO:0042910">
    <property type="term" value="F:xenobiotic transmembrane transporter activity"/>
    <property type="evidence" value="ECO:0007669"/>
    <property type="project" value="InterPro"/>
</dbReference>
<keyword evidence="4" id="KW-1003">Cell membrane</keyword>
<evidence type="ECO:0000313" key="10">
    <source>
        <dbReference type="EMBL" id="SHL20902.1"/>
    </source>
</evidence>
<keyword evidence="5 8" id="KW-0812">Transmembrane</keyword>
<accession>A0A1M6YS76</accession>
<dbReference type="EMBL" id="LT670844">
    <property type="protein sequence ID" value="SHL20902.1"/>
    <property type="molecule type" value="Genomic_DNA"/>
</dbReference>
<dbReference type="SUPFAM" id="SSF103473">
    <property type="entry name" value="MFS general substrate transporter"/>
    <property type="match status" value="1"/>
</dbReference>
<dbReference type="PROSITE" id="PS50850">
    <property type="entry name" value="MFS"/>
    <property type="match status" value="1"/>
</dbReference>
<gene>
    <name evidence="10" type="ORF">SAMN05444159_5315</name>
</gene>
<proteinExistence type="inferred from homology"/>
<protein>
    <recommendedName>
        <fullName evidence="8">Bcr/CflA family efflux transporter</fullName>
    </recommendedName>
</protein>
<feature type="transmembrane region" description="Helical" evidence="8">
    <location>
        <begin position="80"/>
        <end position="101"/>
    </location>
</feature>
<evidence type="ECO:0000313" key="11">
    <source>
        <dbReference type="Proteomes" id="UP000189935"/>
    </source>
</evidence>
<feature type="transmembrane region" description="Helical" evidence="8">
    <location>
        <begin position="220"/>
        <end position="242"/>
    </location>
</feature>
<dbReference type="GO" id="GO:1990961">
    <property type="term" value="P:xenobiotic detoxification by transmembrane export across the plasma membrane"/>
    <property type="evidence" value="ECO:0007669"/>
    <property type="project" value="InterPro"/>
</dbReference>
<dbReference type="Gene3D" id="1.20.1720.10">
    <property type="entry name" value="Multidrug resistance protein D"/>
    <property type="match status" value="1"/>
</dbReference>
<dbReference type="InterPro" id="IPR036259">
    <property type="entry name" value="MFS_trans_sf"/>
</dbReference>
<dbReference type="GO" id="GO:0005886">
    <property type="term" value="C:plasma membrane"/>
    <property type="evidence" value="ECO:0007669"/>
    <property type="project" value="UniProtKB-SubCell"/>
</dbReference>
<evidence type="ECO:0000256" key="1">
    <source>
        <dbReference type="ARBA" id="ARBA00004651"/>
    </source>
</evidence>
<comment type="subcellular location">
    <subcellularLocation>
        <location evidence="8">Cell inner membrane</location>
        <topology evidence="8">Multi-pass membrane protein</topology>
    </subcellularLocation>
    <subcellularLocation>
        <location evidence="1">Cell membrane</location>
        <topology evidence="1">Multi-pass membrane protein</topology>
    </subcellularLocation>
</comment>
<dbReference type="AlphaFoldDB" id="A0A1M6YS76"/>
<evidence type="ECO:0000256" key="5">
    <source>
        <dbReference type="ARBA" id="ARBA00022692"/>
    </source>
</evidence>
<name>A0A1M6YS76_9BRAD</name>
<feature type="transmembrane region" description="Helical" evidence="8">
    <location>
        <begin position="317"/>
        <end position="336"/>
    </location>
</feature>